<dbReference type="FunFam" id="3.40.640.10:FF:000090">
    <property type="entry name" value="Pyridoxal phosphate-dependent aminotransferase"/>
    <property type="match status" value="1"/>
</dbReference>
<dbReference type="Gene3D" id="3.90.1150.10">
    <property type="entry name" value="Aspartate Aminotransferase, domain 1"/>
    <property type="match status" value="1"/>
</dbReference>
<evidence type="ECO:0000313" key="13">
    <source>
        <dbReference type="EMBL" id="RKG92498.1"/>
    </source>
</evidence>
<proteinExistence type="inferred from homology"/>
<dbReference type="PANTHER" id="PTHR30244:SF34">
    <property type="entry name" value="DTDP-4-AMINO-4,6-DIDEOXYGALACTOSE TRANSAMINASE"/>
    <property type="match status" value="1"/>
</dbReference>
<name>A0A3A8JBP9_9BACT</name>
<dbReference type="CDD" id="cd00616">
    <property type="entry name" value="AHBA_syn"/>
    <property type="match status" value="1"/>
</dbReference>
<dbReference type="GO" id="GO:0030170">
    <property type="term" value="F:pyridoxal phosphate binding"/>
    <property type="evidence" value="ECO:0007669"/>
    <property type="project" value="TreeGrafter"/>
</dbReference>
<evidence type="ECO:0000256" key="2">
    <source>
        <dbReference type="ARBA" id="ARBA00005125"/>
    </source>
</evidence>
<evidence type="ECO:0000256" key="1">
    <source>
        <dbReference type="ARBA" id="ARBA00001933"/>
    </source>
</evidence>
<reference evidence="14" key="1">
    <citation type="submission" date="2018-09" db="EMBL/GenBank/DDBJ databases">
        <authorList>
            <person name="Livingstone P.G."/>
            <person name="Whitworth D.E."/>
        </authorList>
    </citation>
    <scope>NUCLEOTIDE SEQUENCE [LARGE SCALE GENOMIC DNA]</scope>
    <source>
        <strain evidence="14">CA054A</strain>
    </source>
</reference>
<evidence type="ECO:0000256" key="5">
    <source>
        <dbReference type="ARBA" id="ARBA00022898"/>
    </source>
</evidence>
<dbReference type="InterPro" id="IPR015424">
    <property type="entry name" value="PyrdxlP-dep_Trfase"/>
</dbReference>
<dbReference type="AlphaFoldDB" id="A0A3A8JBP9"/>
<dbReference type="PANTHER" id="PTHR30244">
    <property type="entry name" value="TRANSAMINASE"/>
    <property type="match status" value="1"/>
</dbReference>
<keyword evidence="3 13" id="KW-0032">Aminotransferase</keyword>
<keyword evidence="4 13" id="KW-0808">Transferase</keyword>
<feature type="modified residue" description="N6-(pyridoxal phosphate)lysine" evidence="11">
    <location>
        <position position="190"/>
    </location>
</feature>
<dbReference type="Gene3D" id="3.40.640.10">
    <property type="entry name" value="Type I PLP-dependent aspartate aminotransferase-like (Major domain)"/>
    <property type="match status" value="1"/>
</dbReference>
<evidence type="ECO:0000256" key="11">
    <source>
        <dbReference type="PIRSR" id="PIRSR000390-2"/>
    </source>
</evidence>
<keyword evidence="14" id="KW-1185">Reference proteome</keyword>
<dbReference type="InterPro" id="IPR015421">
    <property type="entry name" value="PyrdxlP-dep_Trfase_major"/>
</dbReference>
<dbReference type="GO" id="GO:0000271">
    <property type="term" value="P:polysaccharide biosynthetic process"/>
    <property type="evidence" value="ECO:0007669"/>
    <property type="project" value="TreeGrafter"/>
</dbReference>
<dbReference type="EC" id="2.6.1.102" evidence="8"/>
<evidence type="ECO:0000256" key="8">
    <source>
        <dbReference type="ARBA" id="ARBA00066317"/>
    </source>
</evidence>
<evidence type="ECO:0000256" key="10">
    <source>
        <dbReference type="PIRSR" id="PIRSR000390-1"/>
    </source>
</evidence>
<comment type="cofactor">
    <cofactor evidence="1">
        <name>pyridoxal 5'-phosphate</name>
        <dbReference type="ChEBI" id="CHEBI:597326"/>
    </cofactor>
</comment>
<comment type="caution">
    <text evidence="13">The sequence shown here is derived from an EMBL/GenBank/DDBJ whole genome shotgun (WGS) entry which is preliminary data.</text>
</comment>
<comment type="similarity">
    <text evidence="6 12">Belongs to the DegT/DnrJ/EryC1 family.</text>
</comment>
<accession>A0A3A8JBP9</accession>
<feature type="active site" description="Proton acceptor" evidence="10">
    <location>
        <position position="190"/>
    </location>
</feature>
<dbReference type="GO" id="GO:0102933">
    <property type="term" value="F:GDP-4-dehydro-6-deoxy-D-mannose-4-aminotransferase activity"/>
    <property type="evidence" value="ECO:0007669"/>
    <property type="project" value="UniProtKB-EC"/>
</dbReference>
<evidence type="ECO:0000256" key="7">
    <source>
        <dbReference type="ARBA" id="ARBA00051587"/>
    </source>
</evidence>
<dbReference type="InterPro" id="IPR000653">
    <property type="entry name" value="DegT/StrS_aminotransferase"/>
</dbReference>
<evidence type="ECO:0000313" key="14">
    <source>
        <dbReference type="Proteomes" id="UP000268094"/>
    </source>
</evidence>
<evidence type="ECO:0000256" key="9">
    <source>
        <dbReference type="ARBA" id="ARBA00074221"/>
    </source>
</evidence>
<evidence type="ECO:0000256" key="6">
    <source>
        <dbReference type="ARBA" id="ARBA00037999"/>
    </source>
</evidence>
<dbReference type="EMBL" id="RAVZ01000024">
    <property type="protein sequence ID" value="RKG92498.1"/>
    <property type="molecule type" value="Genomic_DNA"/>
</dbReference>
<comment type="catalytic activity">
    <reaction evidence="7">
        <text>GDP-alpha-D-perosamine + 2-oxoglutarate = GDP-4-dehydro-alpha-D-rhamnose + L-glutamate</text>
        <dbReference type="Rhea" id="RHEA:36779"/>
        <dbReference type="ChEBI" id="CHEBI:16810"/>
        <dbReference type="ChEBI" id="CHEBI:29985"/>
        <dbReference type="ChEBI" id="CHEBI:57964"/>
        <dbReference type="ChEBI" id="CHEBI:73996"/>
        <dbReference type="EC" id="2.6.1.102"/>
    </reaction>
</comment>
<dbReference type="OrthoDB" id="9766188at2"/>
<comment type="pathway">
    <text evidence="2">Bacterial outer membrane biogenesis; LPS O-antigen biosynthesis.</text>
</comment>
<keyword evidence="5 11" id="KW-0663">Pyridoxal phosphate</keyword>
<dbReference type="PIRSF" id="PIRSF000390">
    <property type="entry name" value="PLP_StrS"/>
    <property type="match status" value="1"/>
</dbReference>
<evidence type="ECO:0000256" key="4">
    <source>
        <dbReference type="ARBA" id="ARBA00022679"/>
    </source>
</evidence>
<dbReference type="RefSeq" id="WP_120539616.1">
    <property type="nucleotide sequence ID" value="NZ_RAVZ01000024.1"/>
</dbReference>
<dbReference type="Pfam" id="PF01041">
    <property type="entry name" value="DegT_DnrJ_EryC1"/>
    <property type="match status" value="1"/>
</dbReference>
<gene>
    <name evidence="13" type="ORF">D7V88_05875</name>
</gene>
<organism evidence="13 14">
    <name type="scientific">Corallococcus terminator</name>
    <dbReference type="NCBI Taxonomy" id="2316733"/>
    <lineage>
        <taxon>Bacteria</taxon>
        <taxon>Pseudomonadati</taxon>
        <taxon>Myxococcota</taxon>
        <taxon>Myxococcia</taxon>
        <taxon>Myxococcales</taxon>
        <taxon>Cystobacterineae</taxon>
        <taxon>Myxococcaceae</taxon>
        <taxon>Corallococcus</taxon>
    </lineage>
</organism>
<protein>
    <recommendedName>
        <fullName evidence="9">GDP-perosamine synthase</fullName>
        <ecNumber evidence="8">2.6.1.102</ecNumber>
    </recommendedName>
</protein>
<evidence type="ECO:0000256" key="12">
    <source>
        <dbReference type="RuleBase" id="RU004508"/>
    </source>
</evidence>
<sequence>MSSRIYLSSPHMGTLERRYVEDAFASNWIAPLGPHVDAFQEEFARCVGSPHALALSSGTAALHLALQLVGVGPGDDVLVSTLTFSASVNPIRYLGASPVFIDSERTSWNMDPALLEEELATRARAGRLPRAVIVVHLYGQSADLDPLLAACDRYGVPVVEDAAEALGSSYKGRAPGTFGRVGIYSFNGNKILTTSGGGMLVSSDGELIQHALKLATQARDAAPHYQHSEIGYNYRLSNVLAAIGRGQLLVLEDRVLARRANHAFYAKAFADLPGIAFMPEAPWGRHTRWLTTLTIDPEAFGADRETVRTALEKENIEARPVWKPMHLQPVFASFDRRRGSVSEELFERGLCLPSGSNLTSQELERVVEVVRAVARNPVRRTGS</sequence>
<dbReference type="InterPro" id="IPR015422">
    <property type="entry name" value="PyrdxlP-dep_Trfase_small"/>
</dbReference>
<dbReference type="SUPFAM" id="SSF53383">
    <property type="entry name" value="PLP-dependent transferases"/>
    <property type="match status" value="1"/>
</dbReference>
<dbReference type="Proteomes" id="UP000268094">
    <property type="component" value="Unassembled WGS sequence"/>
</dbReference>
<evidence type="ECO:0000256" key="3">
    <source>
        <dbReference type="ARBA" id="ARBA00022576"/>
    </source>
</evidence>